<proteinExistence type="predicted"/>
<reference evidence="1 2" key="1">
    <citation type="submission" date="2021-01" db="EMBL/GenBank/DDBJ databases">
        <title>Whole genome shotgun sequence of Catellatospora chokoriensis NBRC 107358.</title>
        <authorList>
            <person name="Komaki H."/>
            <person name="Tamura T."/>
        </authorList>
    </citation>
    <scope>NUCLEOTIDE SEQUENCE [LARGE SCALE GENOMIC DNA]</scope>
    <source>
        <strain evidence="1 2">NBRC 107358</strain>
    </source>
</reference>
<organism evidence="1 2">
    <name type="scientific">Catellatospora chokoriensis</name>
    <dbReference type="NCBI Taxonomy" id="310353"/>
    <lineage>
        <taxon>Bacteria</taxon>
        <taxon>Bacillati</taxon>
        <taxon>Actinomycetota</taxon>
        <taxon>Actinomycetes</taxon>
        <taxon>Micromonosporales</taxon>
        <taxon>Micromonosporaceae</taxon>
        <taxon>Catellatospora</taxon>
    </lineage>
</organism>
<accession>A0A8J3JM31</accession>
<name>A0A8J3JM31_9ACTN</name>
<comment type="caution">
    <text evidence="1">The sequence shown here is derived from an EMBL/GenBank/DDBJ whole genome shotgun (WGS) entry which is preliminary data.</text>
</comment>
<evidence type="ECO:0000313" key="2">
    <source>
        <dbReference type="Proteomes" id="UP000619293"/>
    </source>
</evidence>
<dbReference type="Proteomes" id="UP000619293">
    <property type="component" value="Unassembled WGS sequence"/>
</dbReference>
<sequence>MRSVVPRAYYQSVTQGVEPVDLLRLIGSAAHDYDSMDELEQVLLPADGLHPLAAQLVAPILAFAADLKTRLPDQLLMLVRELAAHPDGEPVRQQLRAFTVTLRSLSDLDDHSVVEESTALLGWCGPDPQLSAVLLARAREYADDYRRVTPLVTAAQLDPAAAAGWLPEFLDPSRSSTVRVAAVLAMREAGLAPTAQAAAALAAGWSADPDALRWTTRRGRLADLVEYAAGGDPGRDAELLTTIARDGQAQARRDVAQTLADRAAGQRLPVALQALLCSFLDDPEERVRRCAYRAVVADDTLTRRQADWLADAVARGARMRRSALDALIRVGDPRWRAHAEDALRQGWTPPRLPGALAELPPPEGSLREAVLGRAVALATTIDVNRSPKATAKEQRELVGLLRVLGAAADPAVVGTLARHLAQMTWPARLWVAEFLAEAGRGNPEVLDAIGAMANGEVIYLRLLWLAGGDDAPLRAAIAVAPRRDVLAAVAAAEVFGDADPDVAARLREIRDSDADLKDRFAAAGALWELTGDPAQAAATVREALDAPWLRTRQRARELADQLGLEHA</sequence>
<protein>
    <submittedName>
        <fullName evidence="1">Uncharacterized protein</fullName>
    </submittedName>
</protein>
<keyword evidence="2" id="KW-1185">Reference proteome</keyword>
<evidence type="ECO:0000313" key="1">
    <source>
        <dbReference type="EMBL" id="GIF87516.1"/>
    </source>
</evidence>
<gene>
    <name evidence="1" type="ORF">Cch02nite_09600</name>
</gene>
<dbReference type="EMBL" id="BONG01000004">
    <property type="protein sequence ID" value="GIF87516.1"/>
    <property type="molecule type" value="Genomic_DNA"/>
</dbReference>
<dbReference type="AlphaFoldDB" id="A0A8J3JM31"/>